<gene>
    <name evidence="4" type="ORF">EPH95_01145</name>
    <name evidence="5" type="ORF">EPH95_02155</name>
    <name evidence="6" type="ORF">EPH95_16660</name>
</gene>
<dbReference type="PANTHER" id="PTHR30050">
    <property type="entry name" value="CHROMOSOMAL REPLICATION INITIATOR PROTEIN DNAA"/>
    <property type="match status" value="1"/>
</dbReference>
<dbReference type="InterPro" id="IPR002611">
    <property type="entry name" value="IstB_ATP-bd"/>
</dbReference>
<dbReference type="EMBL" id="CP035485">
    <property type="protein sequence ID" value="QDI89944.1"/>
    <property type="molecule type" value="Genomic_DNA"/>
</dbReference>
<accession>A0A514LL69</accession>
<dbReference type="EMBL" id="CP035485">
    <property type="protein sequence ID" value="QDI92610.1"/>
    <property type="molecule type" value="Genomic_DNA"/>
</dbReference>
<proteinExistence type="predicted"/>
<keyword evidence="1" id="KW-0547">Nucleotide-binding</keyword>
<evidence type="ECO:0000313" key="5">
    <source>
        <dbReference type="EMBL" id="QDI90124.1"/>
    </source>
</evidence>
<dbReference type="NCBIfam" id="NF038214">
    <property type="entry name" value="IS21_help_AAA"/>
    <property type="match status" value="1"/>
</dbReference>
<evidence type="ECO:0000256" key="1">
    <source>
        <dbReference type="ARBA" id="ARBA00022741"/>
    </source>
</evidence>
<evidence type="ECO:0000259" key="3">
    <source>
        <dbReference type="Pfam" id="PF01695"/>
    </source>
</evidence>
<dbReference type="Gene3D" id="3.40.50.300">
    <property type="entry name" value="P-loop containing nucleotide triphosphate hydrolases"/>
    <property type="match status" value="1"/>
</dbReference>
<keyword evidence="7" id="KW-1185">Reference proteome</keyword>
<dbReference type="Proteomes" id="UP000319756">
    <property type="component" value="Chromosome"/>
</dbReference>
<keyword evidence="2" id="KW-0067">ATP-binding</keyword>
<reference evidence="6" key="1">
    <citation type="journal article" date="2019" name="J. Microbiol.">
        <title>Salicibibacter halophilus sp. nov., a moderately halophilic bacterium isolated from kimchi.</title>
        <authorList>
            <person name="Oh Y.J."/>
            <person name="Kim J.Y."/>
            <person name="Park H.K."/>
            <person name="Jang J.Y."/>
            <person name="Lim S.K."/>
            <person name="Kwon M.S."/>
            <person name="Choi H.J."/>
        </authorList>
    </citation>
    <scope>NUCLEOTIDE SEQUENCE</scope>
    <source>
        <strain evidence="6">NKC3-5</strain>
    </source>
</reference>
<dbReference type="InterPro" id="IPR047661">
    <property type="entry name" value="IstB"/>
</dbReference>
<dbReference type="GO" id="GO:0006260">
    <property type="term" value="P:DNA replication"/>
    <property type="evidence" value="ECO:0007669"/>
    <property type="project" value="TreeGrafter"/>
</dbReference>
<dbReference type="KEGG" id="sale:EPH95_02155"/>
<dbReference type="AlphaFoldDB" id="A0A514LL69"/>
<evidence type="ECO:0000256" key="2">
    <source>
        <dbReference type="ARBA" id="ARBA00022840"/>
    </source>
</evidence>
<dbReference type="PANTHER" id="PTHR30050:SF4">
    <property type="entry name" value="ATP-BINDING PROTEIN RV3427C IN INSERTION SEQUENCE-RELATED"/>
    <property type="match status" value="1"/>
</dbReference>
<protein>
    <submittedName>
        <fullName evidence="6">AAA family ATPase</fullName>
    </submittedName>
</protein>
<dbReference type="CDD" id="cd00009">
    <property type="entry name" value="AAA"/>
    <property type="match status" value="1"/>
</dbReference>
<dbReference type="SUPFAM" id="SSF52540">
    <property type="entry name" value="P-loop containing nucleoside triphosphate hydrolases"/>
    <property type="match status" value="1"/>
</dbReference>
<dbReference type="RefSeq" id="WP_142086603.1">
    <property type="nucleotide sequence ID" value="NZ_CP035485.1"/>
</dbReference>
<dbReference type="InterPro" id="IPR028350">
    <property type="entry name" value="DNAC/IstB-like"/>
</dbReference>
<sequence>MTLKTQEEWHADVQSYAKELKLPMIRRHLAEHASEANLQDISYEAFLAKLLQKEQDARRESARYNRIRRAEFSQKKYLEDLSVQDLPEDAQKQLKTLKTLDFIREGRNAIFAGNAGTGKTHMAIGLGMKACLEGFKVWFTTVPILVNRIKETRAENTLRNFQSRFEKYDLVIADEMGYISFDKEGAEQLFTHLSLRAGRKSTIITTNLSFERWGEIFQDEVMTAAMIDRLTHQAHIVNMNGSSYRMKETKAWLGTQHSGVSQPS</sequence>
<name>A0A514LL69_9BACI</name>
<dbReference type="EMBL" id="CP035485">
    <property type="protein sequence ID" value="QDI90124.1"/>
    <property type="molecule type" value="Genomic_DNA"/>
</dbReference>
<evidence type="ECO:0000313" key="4">
    <source>
        <dbReference type="EMBL" id="QDI89944.1"/>
    </source>
</evidence>
<dbReference type="InterPro" id="IPR027417">
    <property type="entry name" value="P-loop_NTPase"/>
</dbReference>
<dbReference type="GO" id="GO:0005524">
    <property type="term" value="F:ATP binding"/>
    <property type="evidence" value="ECO:0007669"/>
    <property type="project" value="UniProtKB-KW"/>
</dbReference>
<evidence type="ECO:0000313" key="7">
    <source>
        <dbReference type="Proteomes" id="UP000319756"/>
    </source>
</evidence>
<feature type="domain" description="IstB-like ATP-binding" evidence="3">
    <location>
        <begin position="17"/>
        <end position="249"/>
    </location>
</feature>
<organism evidence="6 7">
    <name type="scientific">Salicibibacter halophilus</name>
    <dbReference type="NCBI Taxonomy" id="2502791"/>
    <lineage>
        <taxon>Bacteria</taxon>
        <taxon>Bacillati</taxon>
        <taxon>Bacillota</taxon>
        <taxon>Bacilli</taxon>
        <taxon>Bacillales</taxon>
        <taxon>Bacillaceae</taxon>
        <taxon>Salicibibacter</taxon>
    </lineage>
</organism>
<dbReference type="KEGG" id="sale:EPH95_16660"/>
<dbReference type="PIRSF" id="PIRSF003073">
    <property type="entry name" value="DNAC_TnpB_IstB"/>
    <property type="match status" value="1"/>
</dbReference>
<dbReference type="OrthoDB" id="2052561at2"/>
<evidence type="ECO:0000313" key="6">
    <source>
        <dbReference type="EMBL" id="QDI92610.1"/>
    </source>
</evidence>
<dbReference type="Pfam" id="PF01695">
    <property type="entry name" value="IstB_IS21"/>
    <property type="match status" value="1"/>
</dbReference>
<reference evidence="7" key="2">
    <citation type="submission" date="2019-01" db="EMBL/GenBank/DDBJ databases">
        <title>Genomic analysis of Salicibibacter sp. NKC3-5.</title>
        <authorList>
            <person name="Oh Y.J."/>
        </authorList>
    </citation>
    <scope>NUCLEOTIDE SEQUENCE [LARGE SCALE GENOMIC DNA]</scope>
    <source>
        <strain evidence="7">NKC3-5</strain>
    </source>
</reference>
<dbReference type="KEGG" id="sale:EPH95_01145"/>